<comment type="similarity">
    <text evidence="2">Belongs to the LOG family.</text>
</comment>
<name>A0ABP7HJK4_9FLAO</name>
<comment type="catalytic activity">
    <reaction evidence="1">
        <text>AMP + H2O = D-ribose 5-phosphate + adenine</text>
        <dbReference type="Rhea" id="RHEA:20129"/>
        <dbReference type="ChEBI" id="CHEBI:15377"/>
        <dbReference type="ChEBI" id="CHEBI:16708"/>
        <dbReference type="ChEBI" id="CHEBI:78346"/>
        <dbReference type="ChEBI" id="CHEBI:456215"/>
        <dbReference type="EC" id="3.2.2.4"/>
    </reaction>
</comment>
<dbReference type="InterPro" id="IPR005269">
    <property type="entry name" value="LOG"/>
</dbReference>
<dbReference type="PANTHER" id="PTHR43393:SF3">
    <property type="entry name" value="LYSINE DECARBOXYLASE-LIKE PROTEIN"/>
    <property type="match status" value="1"/>
</dbReference>
<dbReference type="SUPFAM" id="SSF102405">
    <property type="entry name" value="MCP/YpsA-like"/>
    <property type="match status" value="1"/>
</dbReference>
<keyword evidence="4" id="KW-1185">Reference proteome</keyword>
<comment type="caution">
    <text evidence="3">The sequence shown here is derived from an EMBL/GenBank/DDBJ whole genome shotgun (WGS) entry which is preliminary data.</text>
</comment>
<dbReference type="InterPro" id="IPR052341">
    <property type="entry name" value="LOG_family_nucleotidases"/>
</dbReference>
<dbReference type="Proteomes" id="UP001501456">
    <property type="component" value="Unassembled WGS sequence"/>
</dbReference>
<dbReference type="EC" id="3.2.2.n1" evidence="2"/>
<gene>
    <name evidence="3" type="ORF">GCM10022271_23500</name>
</gene>
<reference evidence="4" key="1">
    <citation type="journal article" date="2019" name="Int. J. Syst. Evol. Microbiol.">
        <title>The Global Catalogue of Microorganisms (GCM) 10K type strain sequencing project: providing services to taxonomists for standard genome sequencing and annotation.</title>
        <authorList>
            <consortium name="The Broad Institute Genomics Platform"/>
            <consortium name="The Broad Institute Genome Sequencing Center for Infectious Disease"/>
            <person name="Wu L."/>
            <person name="Ma J."/>
        </authorList>
    </citation>
    <scope>NUCLEOTIDE SEQUENCE [LARGE SCALE GENOMIC DNA]</scope>
    <source>
        <strain evidence="4">JCM 17525</strain>
    </source>
</reference>
<organism evidence="3 4">
    <name type="scientific">Corallibacter vietnamensis</name>
    <dbReference type="NCBI Taxonomy" id="904130"/>
    <lineage>
        <taxon>Bacteria</taxon>
        <taxon>Pseudomonadati</taxon>
        <taxon>Bacteroidota</taxon>
        <taxon>Flavobacteriia</taxon>
        <taxon>Flavobacteriales</taxon>
        <taxon>Flavobacteriaceae</taxon>
        <taxon>Corallibacter</taxon>
    </lineage>
</organism>
<dbReference type="EMBL" id="BAABBI010000004">
    <property type="protein sequence ID" value="GAA3790490.1"/>
    <property type="molecule type" value="Genomic_DNA"/>
</dbReference>
<protein>
    <recommendedName>
        <fullName evidence="2">Cytokinin riboside 5'-monophosphate phosphoribohydrolase</fullName>
        <ecNumber evidence="2">3.2.2.n1</ecNumber>
    </recommendedName>
</protein>
<dbReference type="NCBIfam" id="TIGR00730">
    <property type="entry name" value="Rossman fold protein, TIGR00730 family"/>
    <property type="match status" value="1"/>
</dbReference>
<dbReference type="Gene3D" id="3.40.50.450">
    <property type="match status" value="1"/>
</dbReference>
<evidence type="ECO:0000256" key="2">
    <source>
        <dbReference type="RuleBase" id="RU363015"/>
    </source>
</evidence>
<keyword evidence="2" id="KW-0378">Hydrolase</keyword>
<keyword evidence="2" id="KW-0203">Cytokinin biosynthesis</keyword>
<sequence>MRNEQHHKRWNEIKTNDSWAIFKIMGEFVNGYEKLSRIGPCVSIFGSARTKPDHKYYKLAEEVAQKIANQGYGVITGGGPGIMEAGNKGAHIAGGTSVGLNIELPFEQHDNPYIDSDKSLDFDYFFVRKVMFVKYSQGFVVMPGGFGTLDELFEAITLIQTHKIEKFPIILVGTEFWSGLLDWVKSTLLDKFSNISPKDLDLIHLVDSADEVIDILDTFYKEYGFSPNF</sequence>
<accession>A0ABP7HJK4</accession>
<evidence type="ECO:0000313" key="3">
    <source>
        <dbReference type="EMBL" id="GAA3790490.1"/>
    </source>
</evidence>
<dbReference type="RefSeq" id="WP_344730798.1">
    <property type="nucleotide sequence ID" value="NZ_BAABBI010000004.1"/>
</dbReference>
<evidence type="ECO:0000256" key="1">
    <source>
        <dbReference type="ARBA" id="ARBA00000274"/>
    </source>
</evidence>
<dbReference type="Pfam" id="PF03641">
    <property type="entry name" value="Lysine_decarbox"/>
    <property type="match status" value="1"/>
</dbReference>
<dbReference type="PANTHER" id="PTHR43393">
    <property type="entry name" value="CYTOKININ RIBOSIDE 5'-MONOPHOSPHATE PHOSPHORIBOHYDROLASE"/>
    <property type="match status" value="1"/>
</dbReference>
<dbReference type="InterPro" id="IPR031100">
    <property type="entry name" value="LOG_fam"/>
</dbReference>
<evidence type="ECO:0000313" key="4">
    <source>
        <dbReference type="Proteomes" id="UP001501456"/>
    </source>
</evidence>
<proteinExistence type="inferred from homology"/>